<dbReference type="EMBL" id="SPHZ02000005">
    <property type="protein sequence ID" value="KAF0920288.1"/>
    <property type="molecule type" value="Genomic_DNA"/>
</dbReference>
<comment type="caution">
    <text evidence="1">The sequence shown here is derived from an EMBL/GenBank/DDBJ whole genome shotgun (WGS) entry which is preliminary data.</text>
</comment>
<protein>
    <submittedName>
        <fullName evidence="1">Uncharacterized protein</fullName>
    </submittedName>
</protein>
<organism evidence="1 2">
    <name type="scientific">Oryza meyeriana var. granulata</name>
    <dbReference type="NCBI Taxonomy" id="110450"/>
    <lineage>
        <taxon>Eukaryota</taxon>
        <taxon>Viridiplantae</taxon>
        <taxon>Streptophyta</taxon>
        <taxon>Embryophyta</taxon>
        <taxon>Tracheophyta</taxon>
        <taxon>Spermatophyta</taxon>
        <taxon>Magnoliopsida</taxon>
        <taxon>Liliopsida</taxon>
        <taxon>Poales</taxon>
        <taxon>Poaceae</taxon>
        <taxon>BOP clade</taxon>
        <taxon>Oryzoideae</taxon>
        <taxon>Oryzeae</taxon>
        <taxon>Oryzinae</taxon>
        <taxon>Oryza</taxon>
        <taxon>Oryza meyeriana</taxon>
    </lineage>
</organism>
<gene>
    <name evidence="1" type="ORF">E2562_034135</name>
</gene>
<evidence type="ECO:0000313" key="2">
    <source>
        <dbReference type="Proteomes" id="UP000479710"/>
    </source>
</evidence>
<sequence>MVIPEAIPSMLHRKQATIPLQDIPFTATYPIAWRHREEIAPPPCRAYTGLSPCPHAARRNQV</sequence>
<proteinExistence type="predicted"/>
<dbReference type="AlphaFoldDB" id="A0A6G1E677"/>
<keyword evidence="2" id="KW-1185">Reference proteome</keyword>
<dbReference type="Proteomes" id="UP000479710">
    <property type="component" value="Unassembled WGS sequence"/>
</dbReference>
<reference evidence="1 2" key="1">
    <citation type="submission" date="2019-11" db="EMBL/GenBank/DDBJ databases">
        <title>Whole genome sequence of Oryza granulata.</title>
        <authorList>
            <person name="Li W."/>
        </authorList>
    </citation>
    <scope>NUCLEOTIDE SEQUENCE [LARGE SCALE GENOMIC DNA]</scope>
    <source>
        <strain evidence="2">cv. Menghai</strain>
        <tissue evidence="1">Leaf</tissue>
    </source>
</reference>
<evidence type="ECO:0000313" key="1">
    <source>
        <dbReference type="EMBL" id="KAF0920288.1"/>
    </source>
</evidence>
<name>A0A6G1E677_9ORYZ</name>
<accession>A0A6G1E677</accession>